<dbReference type="AlphaFoldDB" id="A0A067MT04"/>
<dbReference type="InParanoid" id="A0A067MT04"/>
<proteinExistence type="predicted"/>
<name>A0A067MT04_BOTB1</name>
<dbReference type="Proteomes" id="UP000027195">
    <property type="component" value="Unassembled WGS sequence"/>
</dbReference>
<dbReference type="InterPro" id="IPR032675">
    <property type="entry name" value="LRR_dom_sf"/>
</dbReference>
<reference evidence="2" key="1">
    <citation type="journal article" date="2014" name="Proc. Natl. Acad. Sci. U.S.A.">
        <title>Extensive sampling of basidiomycete genomes demonstrates inadequacy of the white-rot/brown-rot paradigm for wood decay fungi.</title>
        <authorList>
            <person name="Riley R."/>
            <person name="Salamov A.A."/>
            <person name="Brown D.W."/>
            <person name="Nagy L.G."/>
            <person name="Floudas D."/>
            <person name="Held B.W."/>
            <person name="Levasseur A."/>
            <person name="Lombard V."/>
            <person name="Morin E."/>
            <person name="Otillar R."/>
            <person name="Lindquist E.A."/>
            <person name="Sun H."/>
            <person name="LaButti K.M."/>
            <person name="Schmutz J."/>
            <person name="Jabbour D."/>
            <person name="Luo H."/>
            <person name="Baker S.E."/>
            <person name="Pisabarro A.G."/>
            <person name="Walton J.D."/>
            <person name="Blanchette R.A."/>
            <person name="Henrissat B."/>
            <person name="Martin F."/>
            <person name="Cullen D."/>
            <person name="Hibbett D.S."/>
            <person name="Grigoriev I.V."/>
        </authorList>
    </citation>
    <scope>NUCLEOTIDE SEQUENCE [LARGE SCALE GENOMIC DNA]</scope>
    <source>
        <strain evidence="2">FD-172 SS1</strain>
    </source>
</reference>
<organism evidence="1 2">
    <name type="scientific">Botryobasidium botryosum (strain FD-172 SS1)</name>
    <dbReference type="NCBI Taxonomy" id="930990"/>
    <lineage>
        <taxon>Eukaryota</taxon>
        <taxon>Fungi</taxon>
        <taxon>Dikarya</taxon>
        <taxon>Basidiomycota</taxon>
        <taxon>Agaricomycotina</taxon>
        <taxon>Agaricomycetes</taxon>
        <taxon>Cantharellales</taxon>
        <taxon>Botryobasidiaceae</taxon>
        <taxon>Botryobasidium</taxon>
    </lineage>
</organism>
<sequence>MSLTRLDYDTLSQIISYVHSTQTVLYLDLTCRAMRHAVIPFLFRRVSCRSLKHLYAVERTIVAEDSLAGAAVRHLKLALDLTGGSGQAACFTKAASRIIERSKDLLSLLVIDFPVYEPRLLRAVGSLAQLHRLEMRNCGSLEQLRGLGGLVHLKIHASNDSISVTSGLWDIVLNSRDTLQELVVIGNAQWNLQSPSDPFAPSADGTVCVWPHLHTLRIPNTTLRGHPNLVASFPSARCLALSAAQTRKLEKTPDYYILSRLELIEGNLGLVKLALAAGANPRRIVVAESLSAEDVSQISKRLPPSVRSLHLHFGEKPPPECFEQLTNNAPNITFLSFSLVLGRHIRNLTSTMKNIMRAVSCLPLSYLRVSVTVDRSRGNRLVGGRDFLQSFPGSQFLPLAIASFPELRVVSLDWTTSYSYWYPKRLDWKKTMGNGPGAFGRISEEDGIRWMERYDWERDESL</sequence>
<dbReference type="SUPFAM" id="SSF52047">
    <property type="entry name" value="RNI-like"/>
    <property type="match status" value="1"/>
</dbReference>
<accession>A0A067MT04</accession>
<dbReference type="OrthoDB" id="421226at2759"/>
<keyword evidence="2" id="KW-1185">Reference proteome</keyword>
<evidence type="ECO:0000313" key="1">
    <source>
        <dbReference type="EMBL" id="KDQ18843.1"/>
    </source>
</evidence>
<evidence type="ECO:0008006" key="3">
    <source>
        <dbReference type="Google" id="ProtNLM"/>
    </source>
</evidence>
<dbReference type="EMBL" id="KL198020">
    <property type="protein sequence ID" value="KDQ18843.1"/>
    <property type="molecule type" value="Genomic_DNA"/>
</dbReference>
<evidence type="ECO:0000313" key="2">
    <source>
        <dbReference type="Proteomes" id="UP000027195"/>
    </source>
</evidence>
<dbReference type="HOGENOM" id="CLU_039742_0_0_1"/>
<dbReference type="Gene3D" id="3.80.10.10">
    <property type="entry name" value="Ribonuclease Inhibitor"/>
    <property type="match status" value="1"/>
</dbReference>
<protein>
    <recommendedName>
        <fullName evidence="3">F-box domain-containing protein</fullName>
    </recommendedName>
</protein>
<gene>
    <name evidence="1" type="ORF">BOTBODRAFT_184700</name>
</gene>